<evidence type="ECO:0000259" key="1">
    <source>
        <dbReference type="Pfam" id="PF07238"/>
    </source>
</evidence>
<dbReference type="GO" id="GO:0035438">
    <property type="term" value="F:cyclic-di-GMP binding"/>
    <property type="evidence" value="ECO:0007669"/>
    <property type="project" value="InterPro"/>
</dbReference>
<sequence length="205" mass="23069">MSDKYLDDDEMAMLAGLFREQCSSPEATLAITMDAALHALLTQACSLELRVDLHDTVLHFPVQAGVLPADADGARLTTPQILSDGHHPRAWRLPSPQGLTLTYRNGKTVAADIQDLSVNGMRLLSRRCLFTNKQKRQVLLKLDQKQKIPLDIELVRQHKGNQFWLTSVSYHLAMTERLALSEFVFKGFMDKWVKQRSRPDGAASE</sequence>
<evidence type="ECO:0000313" key="4">
    <source>
        <dbReference type="Proteomes" id="UP000243640"/>
    </source>
</evidence>
<dbReference type="OrthoDB" id="5600075at2"/>
<evidence type="ECO:0000313" key="5">
    <source>
        <dbReference type="Proteomes" id="UP000295058"/>
    </source>
</evidence>
<name>A0A235CNG5_9GAMM</name>
<comment type="caution">
    <text evidence="2">The sequence shown here is derived from an EMBL/GenBank/DDBJ whole genome shotgun (WGS) entry which is preliminary data.</text>
</comment>
<evidence type="ECO:0000313" key="3">
    <source>
        <dbReference type="EMBL" id="TDW62244.1"/>
    </source>
</evidence>
<dbReference type="RefSeq" id="WP_094276553.1">
    <property type="nucleotide sequence ID" value="NZ_NQJF01000001.1"/>
</dbReference>
<protein>
    <submittedName>
        <fullName evidence="3">PilZ domain-containing protein</fullName>
    </submittedName>
</protein>
<feature type="domain" description="PilZ" evidence="1">
    <location>
        <begin position="90"/>
        <end position="185"/>
    </location>
</feature>
<dbReference type="Proteomes" id="UP000243640">
    <property type="component" value="Unassembled WGS sequence"/>
</dbReference>
<proteinExistence type="predicted"/>
<dbReference type="Proteomes" id="UP000295058">
    <property type="component" value="Unassembled WGS sequence"/>
</dbReference>
<keyword evidence="5" id="KW-1185">Reference proteome</keyword>
<reference evidence="3 5" key="2">
    <citation type="submission" date="2019-03" db="EMBL/GenBank/DDBJ databases">
        <title>Genomic Encyclopedia of Archaeal and Bacterial Type Strains, Phase II (KMG-II): from individual species to whole genera.</title>
        <authorList>
            <person name="Goeker M."/>
        </authorList>
    </citation>
    <scope>NUCLEOTIDE SEQUENCE [LARGE SCALE GENOMIC DNA]</scope>
    <source>
        <strain evidence="3 5">DSM 15594</strain>
    </source>
</reference>
<evidence type="ECO:0000313" key="2">
    <source>
        <dbReference type="EMBL" id="OYD26111.1"/>
    </source>
</evidence>
<accession>A0A235CNG5</accession>
<gene>
    <name evidence="2" type="ORF">B6S09_00555</name>
    <name evidence="3" type="ORF">LY04_00300</name>
</gene>
<dbReference type="Pfam" id="PF07238">
    <property type="entry name" value="PilZ"/>
    <property type="match status" value="1"/>
</dbReference>
<dbReference type="EMBL" id="SODO01000001">
    <property type="protein sequence ID" value="TDW62244.1"/>
    <property type="molecule type" value="Genomic_DNA"/>
</dbReference>
<reference evidence="2 4" key="1">
    <citation type="submission" date="2017-08" db="EMBL/GenBank/DDBJ databases">
        <title>Draft Genome Sequence of the Marine Bacterium Oceanimonas baumannii ATCC 700832.</title>
        <authorList>
            <person name="Mcclelland W.D."/>
            <person name="Brennan M.A."/>
            <person name="Trachtenberg A.M."/>
            <person name="Maclea K.S."/>
        </authorList>
    </citation>
    <scope>NUCLEOTIDE SEQUENCE [LARGE SCALE GENOMIC DNA]</scope>
    <source>
        <strain evidence="2 4">ATCC 700832</strain>
    </source>
</reference>
<dbReference type="AlphaFoldDB" id="A0A235CNG5"/>
<dbReference type="InterPro" id="IPR009875">
    <property type="entry name" value="PilZ_domain"/>
</dbReference>
<organism evidence="2 4">
    <name type="scientific">Oceanimonas baumannii</name>
    <dbReference type="NCBI Taxonomy" id="129578"/>
    <lineage>
        <taxon>Bacteria</taxon>
        <taxon>Pseudomonadati</taxon>
        <taxon>Pseudomonadota</taxon>
        <taxon>Gammaproteobacteria</taxon>
        <taxon>Aeromonadales</taxon>
        <taxon>Aeromonadaceae</taxon>
        <taxon>Oceanimonas</taxon>
    </lineage>
</organism>
<dbReference type="EMBL" id="NQJF01000001">
    <property type="protein sequence ID" value="OYD26111.1"/>
    <property type="molecule type" value="Genomic_DNA"/>
</dbReference>